<dbReference type="InterPro" id="IPR026286">
    <property type="entry name" value="MaiA/AMDase"/>
</dbReference>
<gene>
    <name evidence="2" type="ORF">Athai_26470</name>
</gene>
<dbReference type="InterPro" id="IPR053714">
    <property type="entry name" value="Iso_Racemase_Enz_sf"/>
</dbReference>
<dbReference type="KEGG" id="atl:Athai_26470"/>
<dbReference type="PANTHER" id="PTHR40267:SF1">
    <property type="entry name" value="BLR3294 PROTEIN"/>
    <property type="match status" value="1"/>
</dbReference>
<proteinExistence type="predicted"/>
<accession>A0A7R7DP05</accession>
<feature type="compositionally biased region" description="Basic and acidic residues" evidence="1">
    <location>
        <begin position="7"/>
        <end position="17"/>
    </location>
</feature>
<evidence type="ECO:0000313" key="3">
    <source>
        <dbReference type="Proteomes" id="UP000611640"/>
    </source>
</evidence>
<dbReference type="Proteomes" id="UP000611640">
    <property type="component" value="Chromosome"/>
</dbReference>
<organism evidence="2 3">
    <name type="scientific">Actinocatenispora thailandica</name>
    <dbReference type="NCBI Taxonomy" id="227318"/>
    <lineage>
        <taxon>Bacteria</taxon>
        <taxon>Bacillati</taxon>
        <taxon>Actinomycetota</taxon>
        <taxon>Actinomycetes</taxon>
        <taxon>Micromonosporales</taxon>
        <taxon>Micromonosporaceae</taxon>
        <taxon>Actinocatenispora</taxon>
    </lineage>
</organism>
<dbReference type="PANTHER" id="PTHR40267">
    <property type="entry name" value="BLR3294 PROTEIN"/>
    <property type="match status" value="1"/>
</dbReference>
<dbReference type="Gene3D" id="3.40.50.12500">
    <property type="match status" value="1"/>
</dbReference>
<dbReference type="Pfam" id="PF17645">
    <property type="entry name" value="Amdase"/>
    <property type="match status" value="1"/>
</dbReference>
<dbReference type="EMBL" id="AP023355">
    <property type="protein sequence ID" value="BCJ35144.1"/>
    <property type="molecule type" value="Genomic_DNA"/>
</dbReference>
<keyword evidence="3" id="KW-1185">Reference proteome</keyword>
<name>A0A7R7DP05_9ACTN</name>
<dbReference type="AlphaFoldDB" id="A0A7R7DP05"/>
<reference evidence="2 3" key="1">
    <citation type="submission" date="2020-08" db="EMBL/GenBank/DDBJ databases">
        <title>Whole genome shotgun sequence of Actinocatenispora thailandica NBRC 105041.</title>
        <authorList>
            <person name="Komaki H."/>
            <person name="Tamura T."/>
        </authorList>
    </citation>
    <scope>NUCLEOTIDE SEQUENCE [LARGE SCALE GENOMIC DNA]</scope>
    <source>
        <strain evidence="2 3">NBRC 105041</strain>
    </source>
</reference>
<protein>
    <submittedName>
        <fullName evidence="2">Arylmalonate decarboxylase</fullName>
    </submittedName>
</protein>
<feature type="region of interest" description="Disordered" evidence="1">
    <location>
        <begin position="1"/>
        <end position="22"/>
    </location>
</feature>
<evidence type="ECO:0000313" key="2">
    <source>
        <dbReference type="EMBL" id="BCJ35144.1"/>
    </source>
</evidence>
<sequence length="273" mass="28466">MSVPGERVMDGSTRSDEEGTTMSDTVGFLYPGHAAEDDYPRAQALLGDRWLLAVEHTDGEDLHTVEALLDLGGAHRLAAGAARLARHRPAAVLWACTSGSFVFGADGAARQVDELAAAAGVPATSTSFAFVDAARALGVHRVAVAASYPEPVARLFGEFLTGAGLQVVGLDSHGITTAAEVGRLTDDAVRELVVAHDRPDAEAILVPDTAMRTVSLVPELERHLGKPVLTANQVTIWAGLRLIGAAPHAARLGRLFETGPGDTGVGGGEERWA</sequence>
<evidence type="ECO:0000256" key="1">
    <source>
        <dbReference type="SAM" id="MobiDB-lite"/>
    </source>
</evidence>